<evidence type="ECO:0000259" key="2">
    <source>
        <dbReference type="Pfam" id="PF18173"/>
    </source>
</evidence>
<dbReference type="InterPro" id="IPR040649">
    <property type="entry name" value="Bact_HORMA"/>
</dbReference>
<gene>
    <name evidence="3" type="ORF">JIG36_28380</name>
</gene>
<evidence type="ECO:0000313" key="4">
    <source>
        <dbReference type="Proteomes" id="UP000632138"/>
    </source>
</evidence>
<reference evidence="3 4" key="1">
    <citation type="submission" date="2021-01" db="EMBL/GenBank/DDBJ databases">
        <title>Actinoplanes sp. nov. LDG1-06 isolated from lichen.</title>
        <authorList>
            <person name="Saeng-In P."/>
            <person name="Phongsopitanun W."/>
            <person name="Kanchanasin P."/>
            <person name="Yuki M."/>
            <person name="Kudo T."/>
            <person name="Ohkuma M."/>
            <person name="Tanasupawat S."/>
        </authorList>
    </citation>
    <scope>NUCLEOTIDE SEQUENCE [LARGE SCALE GENOMIC DNA]</scope>
    <source>
        <strain evidence="3 4">LDG1-06</strain>
    </source>
</reference>
<organism evidence="3 4">
    <name type="scientific">Paractinoplanes ovalisporus</name>
    <dbReference type="NCBI Taxonomy" id="2810368"/>
    <lineage>
        <taxon>Bacteria</taxon>
        <taxon>Bacillati</taxon>
        <taxon>Actinomycetota</taxon>
        <taxon>Actinomycetes</taxon>
        <taxon>Micromonosporales</taxon>
        <taxon>Micromonosporaceae</taxon>
        <taxon>Paractinoplanes</taxon>
    </lineage>
</organism>
<dbReference type="Proteomes" id="UP000632138">
    <property type="component" value="Unassembled WGS sequence"/>
</dbReference>
<name>A0ABS2AI27_9ACTN</name>
<dbReference type="EMBL" id="JAENHP010000010">
    <property type="protein sequence ID" value="MBM2619477.1"/>
    <property type="molecule type" value="Genomic_DNA"/>
</dbReference>
<evidence type="ECO:0000256" key="1">
    <source>
        <dbReference type="SAM" id="MobiDB-lite"/>
    </source>
</evidence>
<keyword evidence="4" id="KW-1185">Reference proteome</keyword>
<sequence length="599" mass="64466">MADSEESTSVVLQVGTTGAAPAAETIDRFLTDAIRNAGLDPAAYLRVQNDLTSSLSIWITGRHLEEVRVDFQSVATGRSWATIVLQVRYTGTGDSRFSPDSAELPQRPNDSTRSDRSVYRIGITLADGAPHLEAWGTGPVVAASDPRRQNDGVVYIVPRSNARDEDTPGVDRASTRGLPHADPPAGIASSSFEPGNVKAGRPRGLILSETKLPRFRLGRVTSARTGVAIVVQTATGRTEVVPGQRTAGESLFGPHSTQYEVDTAEHHTTIEAAVKTRDDSYAFQVVVTVVWQVADPAEVVRRRLDDGAATISAAVRDRLKELGRRFSLEQTVDFEHYLRDEFAGPGAQVGCLRIVLVAPDVSLDGPGAAHLAEVRAAREQMRIIQFNHEIEVLRRKNADEIAGIAHRYEVERQRISRAYEIENQEREAARQQRERDRTALFQQAIEHGDQAMLAVHLGAHPEDAADFIRAVAQDKSATAERHAALLSALIDRKLIIAADLGKLAIVPPDGGTPTPTGPTPEPDRLLVAQMPAAAAPGELLGLQVRIVMADSSAPRTKDAPLKALAIPADGADVTITAQPEHGLLAEGPPVACSPGSRTR</sequence>
<proteinExistence type="predicted"/>
<comment type="caution">
    <text evidence="3">The sequence shown here is derived from an EMBL/GenBank/DDBJ whole genome shotgun (WGS) entry which is preliminary data.</text>
</comment>
<protein>
    <recommendedName>
        <fullName evidence="2">Bacterial HORMA domain-containing protein</fullName>
    </recommendedName>
</protein>
<feature type="region of interest" description="Disordered" evidence="1">
    <location>
        <begin position="94"/>
        <end position="116"/>
    </location>
</feature>
<evidence type="ECO:0000313" key="3">
    <source>
        <dbReference type="EMBL" id="MBM2619477.1"/>
    </source>
</evidence>
<accession>A0ABS2AI27</accession>
<feature type="domain" description="Bacterial HORMA" evidence="2">
    <location>
        <begin position="8"/>
        <end position="150"/>
    </location>
</feature>
<dbReference type="Pfam" id="PF18173">
    <property type="entry name" value="bacHORMA_2"/>
    <property type="match status" value="1"/>
</dbReference>
<dbReference type="RefSeq" id="WP_203379462.1">
    <property type="nucleotide sequence ID" value="NZ_JAENHP010000010.1"/>
</dbReference>
<feature type="region of interest" description="Disordered" evidence="1">
    <location>
        <begin position="161"/>
        <end position="195"/>
    </location>
</feature>